<comment type="caution">
    <text evidence="3">The sequence shown here is derived from an EMBL/GenBank/DDBJ whole genome shotgun (WGS) entry which is preliminary data.</text>
</comment>
<dbReference type="Pfam" id="PF00395">
    <property type="entry name" value="SLH"/>
    <property type="match status" value="3"/>
</dbReference>
<dbReference type="PROSITE" id="PS51272">
    <property type="entry name" value="SLH"/>
    <property type="match status" value="3"/>
</dbReference>
<dbReference type="InterPro" id="IPR001119">
    <property type="entry name" value="SLH_dom"/>
</dbReference>
<dbReference type="InterPro" id="IPR051465">
    <property type="entry name" value="Cell_Envelope_Struct_Comp"/>
</dbReference>
<sequence length="1916" mass="194707">MWFSVQRLSRVWLVQLIGLVLWAAVPLHPVAAVSAFADGDGSPGNPYLIENADQFNEIRNNLGASYKLMQNIDLSSYASADGGKGWKPIEGPFSGQLDGDGHWITGLVIRRGDEGRVGLFQYVGGQIDNLSIVGADVVGGSQTGILAGYMYLGTADDVHVSGELEGESFVGGLVGEIQHSQVRNSGSSAAVKGTGTHVGGLIGADTNSTNGNIIMNSYAEGDVEGQGTYTGGLIGLLMTGTVESSYASGKVVGENEVGGFVGSVFYGSVIRDSYALGTVRGNSAVGGFAGNIYESEFSDSYSIGAVTGDSSVGGFAGYTYNWTFDRLYWNSDAYWSAFGFSAGSITGISSIDLFKSASFGGMDFAGKWAIAEGKSYPYLRENAPLWLTDLTVIPDAGTAGNVAPAWHAFVHQYDLSVTGDVYALTPVPSMANADAIVQVSGMDGLEAGTHTATISLNDPKGVRSPQAYAINIHKLTSNDLSSDASLADLRIDGITIPGFSAGTSAYTVYVPNTTTDATITAAPNHPDATYTVTGGSNLQMGDNAVAVTVTASDGTTRTYTITINRNRFAGGSGTEASPYLVENAEQFNDIRNDYQKAYRLIADIDLSDYASANDGAGWEPIYFEGKLDGNGHAIRGLKIDRPYEDVVGLFQYIYIGSVSNLDIVQASVIGKDSVGILAGLHNSNTVSKVRTSGSVKGRNNVGGLVGSLHSGTIKASSSTAEVVGSGDAVGGLVGQGYSGIETSYAEGSAQGANKVGGLVGEDIGGTISNSFAIGDVKANLASAGGLIGRSSQGTYTNVYAAGKVQGSSAVGGLVGTRASSTFTRGYWNTETTGQSAAVGSGAVTGLTGYTTAQMKIGSSFGGWDFSGTWSIAPATTPYLRGAPLPLWLTDLTVTGNTGGAVSAPAPDNLTRSSAVAVAHDVQSVTVSGTAIDPAAVVAVSGGSNLSVGNNPITVTVTGANGDVGREYALNVVRSDPSGAGLSGITLSAGTLSPAFAEATTNYTVSVPYATSALTVAPYAANVGATLTVNGTGVDSGQASGNIGLAAGASTIIAIEVTSQDGSNTRSYTLTVSRASGSSNANLSALTTTGGALSPTFNAATIAYTAAGVSNTTSTITVRPTAADTNATLAVRVNDGTSIPVTSGQNSSALALNVGVNTIEITVTAQDGTGKNYAISVTRAASTVATLSGLTLSSGSLSPGFLSSRTAYTSTAASSFFNVTVRPTASNSGATITATVNGGDPVAVSSGTDSPALHLNAGSNTIQIYVLAQDGVTSRTYTITVTRSASTASDLTAFSFEGLSPAVTGTISGTNISLTVPYGTNVGELVATFASSPGSAVTVEGAEQTSGATPNDFSSAVSYKVTAENGTANQVYTVTVVVAASTSKDMTSFGFEGLTPPVTGAITGTDIAATVPYGTDVGELVATFESTGASVAVGTDTQVSGTTANDFTFPVTYTVTAQDGSTKDYTVTVSVAASTSKDMTSFGFAGLTPPVTGVISGTNIAATVPYGTNVRGLVATFGSTGASVAVGTETQASGTTANNFTSPVIYTVTAQDGSTKDYTVTVTIAANPSSGGGNGGGGSSGGNGGSGGGNNDGPADNAPTADDEIIIKAGQSGTFSRAGEISLVVPDGSTERDMIVQVKKITDVSGLQANGKTIIGPVYELIPKSSGNFTKKLLLRLSFNPALLSSSQRPAVFYYDEEEKDWVELGGVVEGSSLSVEIDRWAKYAVLPVRVDSDNEATSRRFNDVEGHWAASAIVQASAAGIASGYSDGTFRPNAPITRAEFAVMLVKALGIRGEGTELRFSDNSAIGGWAKNEIALAVKAGIISGYSNGAFRPNALITRAEMAVMLSNAQHAKPETNGSTTFADDAEIPAWSKGAIRSIAEQGIVQGRGGNRYAPMATASRAEAIVVLLKLSRTIN</sequence>
<reference evidence="4" key="1">
    <citation type="journal article" date="2019" name="Int. J. Syst. Evol. Microbiol.">
        <title>The Global Catalogue of Microorganisms (GCM) 10K type strain sequencing project: providing services to taxonomists for standard genome sequencing and annotation.</title>
        <authorList>
            <consortium name="The Broad Institute Genomics Platform"/>
            <consortium name="The Broad Institute Genome Sequencing Center for Infectious Disease"/>
            <person name="Wu L."/>
            <person name="Ma J."/>
        </authorList>
    </citation>
    <scope>NUCLEOTIDE SEQUENCE [LARGE SCALE GENOMIC DNA]</scope>
    <source>
        <strain evidence="4">KCTC 12907</strain>
    </source>
</reference>
<evidence type="ECO:0000259" key="2">
    <source>
        <dbReference type="PROSITE" id="PS51272"/>
    </source>
</evidence>
<dbReference type="Pfam" id="PF07581">
    <property type="entry name" value="Glug"/>
    <property type="match status" value="1"/>
</dbReference>
<name>A0ABW2FF95_9BACL</name>
<dbReference type="InterPro" id="IPR011493">
    <property type="entry name" value="GLUG"/>
</dbReference>
<dbReference type="Pfam" id="PF12733">
    <property type="entry name" value="Cadherin-like"/>
    <property type="match status" value="5"/>
</dbReference>
<proteinExistence type="predicted"/>
<evidence type="ECO:0000313" key="4">
    <source>
        <dbReference type="Proteomes" id="UP001596378"/>
    </source>
</evidence>
<dbReference type="PANTHER" id="PTHR43308:SF5">
    <property type="entry name" value="S-LAYER PROTEIN _ PEPTIDOGLYCAN ENDO-BETA-N-ACETYLGLUCOSAMINIDASE"/>
    <property type="match status" value="1"/>
</dbReference>
<feature type="compositionally biased region" description="Gly residues" evidence="1">
    <location>
        <begin position="1569"/>
        <end position="1590"/>
    </location>
</feature>
<dbReference type="Gene3D" id="2.160.20.110">
    <property type="match status" value="3"/>
</dbReference>
<dbReference type="PANTHER" id="PTHR43308">
    <property type="entry name" value="OUTER MEMBRANE PROTEIN ALPHA-RELATED"/>
    <property type="match status" value="1"/>
</dbReference>
<evidence type="ECO:0000313" key="3">
    <source>
        <dbReference type="EMBL" id="MFC7151856.1"/>
    </source>
</evidence>
<dbReference type="EMBL" id="JBHTAI010000019">
    <property type="protein sequence ID" value="MFC7151856.1"/>
    <property type="molecule type" value="Genomic_DNA"/>
</dbReference>
<feature type="domain" description="SLH" evidence="2">
    <location>
        <begin position="1862"/>
        <end position="1916"/>
    </location>
</feature>
<dbReference type="Gene3D" id="2.60.40.2340">
    <property type="match status" value="3"/>
</dbReference>
<dbReference type="RefSeq" id="WP_378046682.1">
    <property type="nucleotide sequence ID" value="NZ_JBHMDN010000011.1"/>
</dbReference>
<dbReference type="Proteomes" id="UP001596378">
    <property type="component" value="Unassembled WGS sequence"/>
</dbReference>
<keyword evidence="4" id="KW-1185">Reference proteome</keyword>
<organism evidence="3 4">
    <name type="scientific">Cohnella cellulosilytica</name>
    <dbReference type="NCBI Taxonomy" id="986710"/>
    <lineage>
        <taxon>Bacteria</taxon>
        <taxon>Bacillati</taxon>
        <taxon>Bacillota</taxon>
        <taxon>Bacilli</taxon>
        <taxon>Bacillales</taxon>
        <taxon>Paenibacillaceae</taxon>
        <taxon>Cohnella</taxon>
    </lineage>
</organism>
<feature type="domain" description="SLH" evidence="2">
    <location>
        <begin position="1736"/>
        <end position="1799"/>
    </location>
</feature>
<gene>
    <name evidence="3" type="ORF">ACFQMJ_25235</name>
</gene>
<protein>
    <submittedName>
        <fullName evidence="3">Cadherin-like beta sandwich domain-containing protein</fullName>
    </submittedName>
</protein>
<accession>A0ABW2FF95</accession>
<feature type="domain" description="SLH" evidence="2">
    <location>
        <begin position="1800"/>
        <end position="1860"/>
    </location>
</feature>
<evidence type="ECO:0000256" key="1">
    <source>
        <dbReference type="SAM" id="MobiDB-lite"/>
    </source>
</evidence>
<feature type="region of interest" description="Disordered" evidence="1">
    <location>
        <begin position="1566"/>
        <end position="1599"/>
    </location>
</feature>
<dbReference type="InterPro" id="IPR025883">
    <property type="entry name" value="Cadherin-like_domain"/>
</dbReference>